<dbReference type="GO" id="GO:0008168">
    <property type="term" value="F:methyltransferase activity"/>
    <property type="evidence" value="ECO:0007669"/>
    <property type="project" value="UniProtKB-KW"/>
</dbReference>
<dbReference type="InterPro" id="IPR029063">
    <property type="entry name" value="SAM-dependent_MTases_sf"/>
</dbReference>
<gene>
    <name evidence="1" type="ORF">MM415B00778_0019</name>
</gene>
<dbReference type="EMBL" id="MT141472">
    <property type="protein sequence ID" value="QJA62485.1"/>
    <property type="molecule type" value="Genomic_DNA"/>
</dbReference>
<organism evidence="1">
    <name type="scientific">viral metagenome</name>
    <dbReference type="NCBI Taxonomy" id="1070528"/>
    <lineage>
        <taxon>unclassified sequences</taxon>
        <taxon>metagenomes</taxon>
        <taxon>organismal metagenomes</taxon>
    </lineage>
</organism>
<evidence type="ECO:0000313" key="1">
    <source>
        <dbReference type="EMBL" id="QJA62485.1"/>
    </source>
</evidence>
<sequence>MEIERPSLRTLVGKNNLVGAEIGIRWGKNAKNILTILDISVLYLIDPYLPYPTGNVPERIKYLVEHEQEKVFSTAKNNLKEYEDKIIWIRGFSWDVVDKIPELDFVYIDGDHRLESVRRDLELYYPKVVTGGLVSGHDYIIVNIEVDRFFNSNVIKNFENDWWIIKSEPAIDLVRWEYTND</sequence>
<dbReference type="Gene3D" id="3.40.50.150">
    <property type="entry name" value="Vaccinia Virus protein VP39"/>
    <property type="match status" value="1"/>
</dbReference>
<proteinExistence type="predicted"/>
<protein>
    <submittedName>
        <fullName evidence="1">Putative methyltransferase</fullName>
    </submittedName>
</protein>
<dbReference type="SUPFAM" id="SSF53335">
    <property type="entry name" value="S-adenosyl-L-methionine-dependent methyltransferases"/>
    <property type="match status" value="1"/>
</dbReference>
<name>A0A6M3IZM6_9ZZZZ</name>
<dbReference type="Pfam" id="PF13578">
    <property type="entry name" value="Methyltransf_24"/>
    <property type="match status" value="1"/>
</dbReference>
<accession>A0A6M3IZM6</accession>
<dbReference type="AlphaFoldDB" id="A0A6M3IZM6"/>
<dbReference type="GO" id="GO:0032259">
    <property type="term" value="P:methylation"/>
    <property type="evidence" value="ECO:0007669"/>
    <property type="project" value="UniProtKB-KW"/>
</dbReference>
<reference evidence="1" key="1">
    <citation type="submission" date="2020-03" db="EMBL/GenBank/DDBJ databases">
        <title>The deep terrestrial virosphere.</title>
        <authorList>
            <person name="Holmfeldt K."/>
            <person name="Nilsson E."/>
            <person name="Simone D."/>
            <person name="Lopez-Fernandez M."/>
            <person name="Wu X."/>
            <person name="de Brujin I."/>
            <person name="Lundin D."/>
            <person name="Andersson A."/>
            <person name="Bertilsson S."/>
            <person name="Dopson M."/>
        </authorList>
    </citation>
    <scope>NUCLEOTIDE SEQUENCE</scope>
    <source>
        <strain evidence="1">MM415B00778</strain>
    </source>
</reference>
<keyword evidence="1" id="KW-0489">Methyltransferase</keyword>
<keyword evidence="1" id="KW-0808">Transferase</keyword>